<gene>
    <name evidence="2" type="ORF">IAC96_04600</name>
</gene>
<dbReference type="GO" id="GO:0016491">
    <property type="term" value="F:oxidoreductase activity"/>
    <property type="evidence" value="ECO:0007669"/>
    <property type="project" value="InterPro"/>
</dbReference>
<reference evidence="2" key="2">
    <citation type="journal article" date="2021" name="PeerJ">
        <title>Extensive microbial diversity within the chicken gut microbiome revealed by metagenomics and culture.</title>
        <authorList>
            <person name="Gilroy R."/>
            <person name="Ravi A."/>
            <person name="Getino M."/>
            <person name="Pursley I."/>
            <person name="Horton D.L."/>
            <person name="Alikhan N.F."/>
            <person name="Baker D."/>
            <person name="Gharbi K."/>
            <person name="Hall N."/>
            <person name="Watson M."/>
            <person name="Adriaenssens E.M."/>
            <person name="Foster-Nyarko E."/>
            <person name="Jarju S."/>
            <person name="Secka A."/>
            <person name="Antonio M."/>
            <person name="Oren A."/>
            <person name="Chaudhuri R.R."/>
            <person name="La Ragione R."/>
            <person name="Hildebrand F."/>
            <person name="Pallen M.J."/>
        </authorList>
    </citation>
    <scope>NUCLEOTIDE SEQUENCE</scope>
    <source>
        <strain evidence="2">ChiW13-3771</strain>
    </source>
</reference>
<name>A0A9D1ED91_9FIRM</name>
<dbReference type="SUPFAM" id="SSF53807">
    <property type="entry name" value="Helical backbone' metal receptor"/>
    <property type="match status" value="1"/>
</dbReference>
<dbReference type="CDD" id="cd00316">
    <property type="entry name" value="Oxidoreductase_nitrogenase"/>
    <property type="match status" value="1"/>
</dbReference>
<dbReference type="PANTHER" id="PTHR42956:SF1">
    <property type="entry name" value="NITROGENASE IRON-MOLYBDENUM COFACTOR BIOSYNTHESIS PROTEIN NIFE"/>
    <property type="match status" value="1"/>
</dbReference>
<evidence type="ECO:0000313" key="3">
    <source>
        <dbReference type="Proteomes" id="UP000824201"/>
    </source>
</evidence>
<evidence type="ECO:0000313" key="2">
    <source>
        <dbReference type="EMBL" id="HIR88212.1"/>
    </source>
</evidence>
<dbReference type="InterPro" id="IPR049939">
    <property type="entry name" value="NifE-like"/>
</dbReference>
<dbReference type="Proteomes" id="UP000824201">
    <property type="component" value="Unassembled WGS sequence"/>
</dbReference>
<dbReference type="Pfam" id="PF00148">
    <property type="entry name" value="Oxidored_nitro"/>
    <property type="match status" value="1"/>
</dbReference>
<protein>
    <recommendedName>
        <fullName evidence="1">Nitrogenase/oxidoreductase component 1 domain-containing protein</fullName>
    </recommendedName>
</protein>
<reference evidence="2" key="1">
    <citation type="submission" date="2020-10" db="EMBL/GenBank/DDBJ databases">
        <authorList>
            <person name="Gilroy R."/>
        </authorList>
    </citation>
    <scope>NUCLEOTIDE SEQUENCE</scope>
    <source>
        <strain evidence="2">ChiW13-3771</strain>
    </source>
</reference>
<proteinExistence type="predicted"/>
<comment type="caution">
    <text evidence="2">The sequence shown here is derived from an EMBL/GenBank/DDBJ whole genome shotgun (WGS) entry which is preliminary data.</text>
</comment>
<accession>A0A9D1ED91</accession>
<dbReference type="EMBL" id="DVHN01000052">
    <property type="protein sequence ID" value="HIR88212.1"/>
    <property type="molecule type" value="Genomic_DNA"/>
</dbReference>
<dbReference type="PANTHER" id="PTHR42956">
    <property type="entry name" value="NITROGENASE IRON-MOLYBDENUM COFACTOR BIOSYNTHESIS PROTEIN NIFE"/>
    <property type="match status" value="1"/>
</dbReference>
<feature type="domain" description="Nitrogenase/oxidoreductase component 1" evidence="1">
    <location>
        <begin position="36"/>
        <end position="418"/>
    </location>
</feature>
<evidence type="ECO:0000259" key="1">
    <source>
        <dbReference type="Pfam" id="PF00148"/>
    </source>
</evidence>
<organism evidence="2 3">
    <name type="scientific">Candidatus Fimimorpha faecalis</name>
    <dbReference type="NCBI Taxonomy" id="2840824"/>
    <lineage>
        <taxon>Bacteria</taxon>
        <taxon>Bacillati</taxon>
        <taxon>Bacillota</taxon>
        <taxon>Clostridia</taxon>
        <taxon>Eubacteriales</taxon>
        <taxon>Candidatus Fimimorpha</taxon>
    </lineage>
</organism>
<dbReference type="Gene3D" id="3.40.50.1980">
    <property type="entry name" value="Nitrogenase molybdenum iron protein domain"/>
    <property type="match status" value="2"/>
</dbReference>
<sequence length="433" mass="48496">MMNGKELLGKLGKLGDITSIKDVAPLTAALFPGTHCPLMGAAMAVRGIEDAVIMIIGTDECSYYTKHMTLYSEEFGGVTGRCVSVVLDSRDITFGSKKKLEIAMKELVEEYKPKVVFLVTTCVVEIIGDDADALADAMSEKFQISVLPVHTEHFKCENHMPGLERVITACFQLMEKQPKGETVNVLGQRMGNFASTELCRILKENQVEIGMQLPCGCSIEEIRKAPQAKLNIVVHPIALPLAKKMEQHFGIPYVFFNKFTQPTHIYEAYKQLFICLKKELPLQLESLYEQAKQSKQAASKELEGITYIYGNTPFDCIEFNQFMVEEGMSPLIIQLSEYEEEKDKQAVEKILEVTNPYVAKSANIAPMQSIYDVLHPNLYLGHEYAARLRKKGIAMVHSDKASNMLGFEVTLFITEELVRAAKEAKDLKMEVLS</sequence>
<dbReference type="AlphaFoldDB" id="A0A9D1ED91"/>
<dbReference type="InterPro" id="IPR000510">
    <property type="entry name" value="Nase/OxRdtase_comp1"/>
</dbReference>